<evidence type="ECO:0000256" key="4">
    <source>
        <dbReference type="ARBA" id="ARBA00023224"/>
    </source>
</evidence>
<sequence length="564" mass="60953">MGLARKITLAIISLLLVIGSLIGVFSYQTAHSQIQKSVGIEVLGCANITTGLIDPRMIEQLLQGDQSVLSIVEEQLNWTVDHKSLFKESFILSLDGKILAADKYMKARGYSAGDSFYLAENDQDMIRNMKHSVYSDVYTYDGAQLLSGYAPIYLNHDPSGPIVGLMTINFDASIIHERTWEIITLPFAIGAAVFLLGAVCVYFLIHRMILPLELLSRQVNQVAVGDLSIQPPALHSRDEVGQLSRDFGNMTASLRQLIARVNETSMQVAASSQQLSASADQTGRASEQAAEMSEQLTGGTDSQLDKLADSSDVIKSMSSATIEISRRAELVALSAQQSSEASRQGRDTVQHGIGQMELMEQKIQQLSSIIEELGSHSQEIQSILDIMTEISAETNLLALNASIEAARAGEQGRGFAIVAASVRKLADRSMDSANQISGLIAHIVQQMELSGAMMEEALHETLHSTELVRQAGQSFAEIESSATDTAAAIEGVAANVKELSDRSVHLVGTVEEIVAVAHHNAERARTLSAVSEEQLAAVEEVGASASFLSGLSEKLHTMIERFKI</sequence>
<evidence type="ECO:0000256" key="2">
    <source>
        <dbReference type="ARBA" id="ARBA00022475"/>
    </source>
</evidence>
<organism evidence="11 12">
    <name type="scientific">Paenibacillus woosongensis</name>
    <dbReference type="NCBI Taxonomy" id="307580"/>
    <lineage>
        <taxon>Bacteria</taxon>
        <taxon>Bacillati</taxon>
        <taxon>Bacillota</taxon>
        <taxon>Bacilli</taxon>
        <taxon>Bacillales</taxon>
        <taxon>Paenibacillaceae</taxon>
        <taxon>Paenibacillus</taxon>
    </lineage>
</organism>
<evidence type="ECO:0000256" key="3">
    <source>
        <dbReference type="ARBA" id="ARBA00023136"/>
    </source>
</evidence>
<keyword evidence="8" id="KW-1133">Transmembrane helix</keyword>
<evidence type="ECO:0000313" key="11">
    <source>
        <dbReference type="EMBL" id="WHX48203.1"/>
    </source>
</evidence>
<protein>
    <submittedName>
        <fullName evidence="11">HAMP domain-containing methyl-accepting chemotaxis protein</fullName>
    </submittedName>
</protein>
<dbReference type="SMART" id="SM00304">
    <property type="entry name" value="HAMP"/>
    <property type="match status" value="1"/>
</dbReference>
<keyword evidence="4 6" id="KW-0807">Transducer</keyword>
<evidence type="ECO:0000313" key="12">
    <source>
        <dbReference type="Proteomes" id="UP001177943"/>
    </source>
</evidence>
<dbReference type="Proteomes" id="UP001177943">
    <property type="component" value="Chromosome"/>
</dbReference>
<dbReference type="GO" id="GO:0006935">
    <property type="term" value="P:chemotaxis"/>
    <property type="evidence" value="ECO:0007669"/>
    <property type="project" value="InterPro"/>
</dbReference>
<dbReference type="PROSITE" id="PS50111">
    <property type="entry name" value="CHEMOTAXIS_TRANSDUC_2"/>
    <property type="match status" value="1"/>
</dbReference>
<keyword evidence="8" id="KW-0812">Transmembrane</keyword>
<evidence type="ECO:0000256" key="8">
    <source>
        <dbReference type="SAM" id="Phobius"/>
    </source>
</evidence>
<keyword evidence="3 8" id="KW-0472">Membrane</keyword>
<evidence type="ECO:0000259" key="10">
    <source>
        <dbReference type="PROSITE" id="PS50885"/>
    </source>
</evidence>
<evidence type="ECO:0000256" key="1">
    <source>
        <dbReference type="ARBA" id="ARBA00004236"/>
    </source>
</evidence>
<dbReference type="PRINTS" id="PR00260">
    <property type="entry name" value="CHEMTRNSDUCR"/>
</dbReference>
<reference evidence="11" key="1">
    <citation type="submission" date="2023-05" db="EMBL/GenBank/DDBJ databases">
        <title>Comparative genomics of Bacillaceae isolates and their secondary metabolite potential.</title>
        <authorList>
            <person name="Song L."/>
            <person name="Nielsen L.J."/>
            <person name="Mohite O."/>
            <person name="Xu X."/>
            <person name="Weber T."/>
            <person name="Kovacs A.T."/>
        </authorList>
    </citation>
    <scope>NUCLEOTIDE SEQUENCE</scope>
    <source>
        <strain evidence="11">B2_4</strain>
    </source>
</reference>
<comment type="similarity">
    <text evidence="5">Belongs to the methyl-accepting chemotaxis (MCP) protein family.</text>
</comment>
<dbReference type="Gene3D" id="6.10.340.10">
    <property type="match status" value="1"/>
</dbReference>
<dbReference type="Pfam" id="PF00672">
    <property type="entry name" value="HAMP"/>
    <property type="match status" value="1"/>
</dbReference>
<comment type="subcellular location">
    <subcellularLocation>
        <location evidence="1">Cell membrane</location>
    </subcellularLocation>
</comment>
<proteinExistence type="inferred from homology"/>
<feature type="domain" description="HAMP" evidence="10">
    <location>
        <begin position="206"/>
        <end position="259"/>
    </location>
</feature>
<dbReference type="PROSITE" id="PS50885">
    <property type="entry name" value="HAMP"/>
    <property type="match status" value="1"/>
</dbReference>
<accession>A0AA95KSX5</accession>
<name>A0AA95KSX5_9BACL</name>
<feature type="compositionally biased region" description="Low complexity" evidence="7">
    <location>
        <begin position="272"/>
        <end position="281"/>
    </location>
</feature>
<evidence type="ECO:0000259" key="9">
    <source>
        <dbReference type="PROSITE" id="PS50111"/>
    </source>
</evidence>
<dbReference type="GO" id="GO:0004888">
    <property type="term" value="F:transmembrane signaling receptor activity"/>
    <property type="evidence" value="ECO:0007669"/>
    <property type="project" value="InterPro"/>
</dbReference>
<dbReference type="CDD" id="cd11386">
    <property type="entry name" value="MCP_signal"/>
    <property type="match status" value="1"/>
</dbReference>
<dbReference type="CDD" id="cd06225">
    <property type="entry name" value="HAMP"/>
    <property type="match status" value="1"/>
</dbReference>
<gene>
    <name evidence="11" type="ORF">QNH46_19170</name>
</gene>
<evidence type="ECO:0000256" key="7">
    <source>
        <dbReference type="SAM" id="MobiDB-lite"/>
    </source>
</evidence>
<feature type="transmembrane region" description="Helical" evidence="8">
    <location>
        <begin position="7"/>
        <end position="27"/>
    </location>
</feature>
<feature type="domain" description="Methyl-accepting transducer" evidence="9">
    <location>
        <begin position="278"/>
        <end position="549"/>
    </location>
</feature>
<dbReference type="PANTHER" id="PTHR32089:SF112">
    <property type="entry name" value="LYSOZYME-LIKE PROTEIN-RELATED"/>
    <property type="match status" value="1"/>
</dbReference>
<keyword evidence="2" id="KW-1003">Cell membrane</keyword>
<dbReference type="Pfam" id="PF00015">
    <property type="entry name" value="MCPsignal"/>
    <property type="match status" value="1"/>
</dbReference>
<evidence type="ECO:0000256" key="5">
    <source>
        <dbReference type="ARBA" id="ARBA00029447"/>
    </source>
</evidence>
<feature type="transmembrane region" description="Helical" evidence="8">
    <location>
        <begin position="183"/>
        <end position="205"/>
    </location>
</feature>
<dbReference type="SMART" id="SM00283">
    <property type="entry name" value="MA"/>
    <property type="match status" value="1"/>
</dbReference>
<evidence type="ECO:0000256" key="6">
    <source>
        <dbReference type="PROSITE-ProRule" id="PRU00284"/>
    </source>
</evidence>
<dbReference type="RefSeq" id="WP_283925637.1">
    <property type="nucleotide sequence ID" value="NZ_CP126084.1"/>
</dbReference>
<feature type="region of interest" description="Disordered" evidence="7">
    <location>
        <begin position="272"/>
        <end position="304"/>
    </location>
</feature>
<dbReference type="PANTHER" id="PTHR32089">
    <property type="entry name" value="METHYL-ACCEPTING CHEMOTAXIS PROTEIN MCPB"/>
    <property type="match status" value="1"/>
</dbReference>
<dbReference type="GO" id="GO:0005886">
    <property type="term" value="C:plasma membrane"/>
    <property type="evidence" value="ECO:0007669"/>
    <property type="project" value="UniProtKB-SubCell"/>
</dbReference>
<dbReference type="InterPro" id="IPR003660">
    <property type="entry name" value="HAMP_dom"/>
</dbReference>
<dbReference type="InterPro" id="IPR004089">
    <property type="entry name" value="MCPsignal_dom"/>
</dbReference>
<dbReference type="AlphaFoldDB" id="A0AA95KSX5"/>
<dbReference type="EMBL" id="CP126084">
    <property type="protein sequence ID" value="WHX48203.1"/>
    <property type="molecule type" value="Genomic_DNA"/>
</dbReference>
<dbReference type="InterPro" id="IPR004090">
    <property type="entry name" value="Chemotax_Me-accpt_rcpt"/>
</dbReference>
<dbReference type="SUPFAM" id="SSF58104">
    <property type="entry name" value="Methyl-accepting chemotaxis protein (MCP) signaling domain"/>
    <property type="match status" value="1"/>
</dbReference>
<dbReference type="Gene3D" id="1.10.287.950">
    <property type="entry name" value="Methyl-accepting chemotaxis protein"/>
    <property type="match status" value="1"/>
</dbReference>
<dbReference type="KEGG" id="pwn:QNH46_19170"/>
<dbReference type="GO" id="GO:0007165">
    <property type="term" value="P:signal transduction"/>
    <property type="evidence" value="ECO:0007669"/>
    <property type="project" value="UniProtKB-KW"/>
</dbReference>